<dbReference type="GO" id="GO:0005737">
    <property type="term" value="C:cytoplasm"/>
    <property type="evidence" value="ECO:0007669"/>
    <property type="project" value="TreeGrafter"/>
</dbReference>
<evidence type="ECO:0000259" key="3">
    <source>
        <dbReference type="Pfam" id="PF00884"/>
    </source>
</evidence>
<reference evidence="4" key="1">
    <citation type="submission" date="2018-05" db="EMBL/GenBank/DDBJ databases">
        <authorList>
            <person name="Lanie J.A."/>
            <person name="Ng W.-L."/>
            <person name="Kazmierczak K.M."/>
            <person name="Andrzejewski T.M."/>
            <person name="Davidsen T.M."/>
            <person name="Wayne K.J."/>
            <person name="Tettelin H."/>
            <person name="Glass J.I."/>
            <person name="Rusch D."/>
            <person name="Podicherti R."/>
            <person name="Tsui H.-C.T."/>
            <person name="Winkler M.E."/>
        </authorList>
    </citation>
    <scope>NUCLEOTIDE SEQUENCE</scope>
</reference>
<gene>
    <name evidence="4" type="ORF">METZ01_LOCUS352596</name>
</gene>
<sequence length="209" mass="23052">MNRPNLLFIHSDQHCFKIAGCYGDKIVQTPHLDSLARSGITFDNVYCPSPLCVPSRMSMLTGKHPFELEVWNNFHILNSGIPTFPHSMGAAGYSPVLFGRMHSIGPDQLHGYTERWVGDHIPNFPGNTLPDRGILGPGSASKYASLELSGKGQSGYQVHDEEVTQKTLAYLNKLGQQKREGSLDAPFSLSVGFMLPHAPYVAHAKDYEL</sequence>
<dbReference type="InterPro" id="IPR000917">
    <property type="entry name" value="Sulfatase_N"/>
</dbReference>
<feature type="domain" description="Sulfatase N-terminal" evidence="3">
    <location>
        <begin position="4"/>
        <end position="202"/>
    </location>
</feature>
<keyword evidence="1" id="KW-0479">Metal-binding</keyword>
<dbReference type="SUPFAM" id="SSF53649">
    <property type="entry name" value="Alkaline phosphatase-like"/>
    <property type="match status" value="1"/>
</dbReference>
<protein>
    <recommendedName>
        <fullName evidence="3">Sulfatase N-terminal domain-containing protein</fullName>
    </recommendedName>
</protein>
<dbReference type="GO" id="GO:0008484">
    <property type="term" value="F:sulfuric ester hydrolase activity"/>
    <property type="evidence" value="ECO:0007669"/>
    <property type="project" value="TreeGrafter"/>
</dbReference>
<evidence type="ECO:0000256" key="2">
    <source>
        <dbReference type="ARBA" id="ARBA00022801"/>
    </source>
</evidence>
<feature type="non-terminal residue" evidence="4">
    <location>
        <position position="209"/>
    </location>
</feature>
<dbReference type="InterPro" id="IPR017850">
    <property type="entry name" value="Alkaline_phosphatase_core_sf"/>
</dbReference>
<evidence type="ECO:0000313" key="4">
    <source>
        <dbReference type="EMBL" id="SVC99742.1"/>
    </source>
</evidence>
<dbReference type="GO" id="GO:0046872">
    <property type="term" value="F:metal ion binding"/>
    <property type="evidence" value="ECO:0007669"/>
    <property type="project" value="UniProtKB-KW"/>
</dbReference>
<dbReference type="EMBL" id="UINC01123338">
    <property type="protein sequence ID" value="SVC99742.1"/>
    <property type="molecule type" value="Genomic_DNA"/>
</dbReference>
<evidence type="ECO:0000256" key="1">
    <source>
        <dbReference type="ARBA" id="ARBA00022723"/>
    </source>
</evidence>
<organism evidence="4">
    <name type="scientific">marine metagenome</name>
    <dbReference type="NCBI Taxonomy" id="408172"/>
    <lineage>
        <taxon>unclassified sequences</taxon>
        <taxon>metagenomes</taxon>
        <taxon>ecological metagenomes</taxon>
    </lineage>
</organism>
<dbReference type="AlphaFoldDB" id="A0A382RR31"/>
<dbReference type="PANTHER" id="PTHR45953">
    <property type="entry name" value="IDURONATE 2-SULFATASE"/>
    <property type="match status" value="1"/>
</dbReference>
<accession>A0A382RR31</accession>
<keyword evidence="2" id="KW-0378">Hydrolase</keyword>
<dbReference type="Pfam" id="PF00884">
    <property type="entry name" value="Sulfatase"/>
    <property type="match status" value="1"/>
</dbReference>
<dbReference type="Gene3D" id="3.40.720.10">
    <property type="entry name" value="Alkaline Phosphatase, subunit A"/>
    <property type="match status" value="1"/>
</dbReference>
<proteinExistence type="predicted"/>
<name>A0A382RR31_9ZZZZ</name>
<dbReference type="PANTHER" id="PTHR45953:SF1">
    <property type="entry name" value="IDURONATE 2-SULFATASE"/>
    <property type="match status" value="1"/>
</dbReference>